<dbReference type="GeneID" id="71854632"/>
<keyword evidence="1" id="KW-1133">Transmembrane helix</keyword>
<gene>
    <name evidence="2" type="ORF">ACFOZ7_06190</name>
</gene>
<evidence type="ECO:0000256" key="1">
    <source>
        <dbReference type="SAM" id="Phobius"/>
    </source>
</evidence>
<dbReference type="Pfam" id="PF24368">
    <property type="entry name" value="DUF7524"/>
    <property type="match status" value="1"/>
</dbReference>
<dbReference type="RefSeq" id="WP_246966719.1">
    <property type="nucleotide sequence ID" value="NZ_CP095397.1"/>
</dbReference>
<dbReference type="Proteomes" id="UP001595821">
    <property type="component" value="Unassembled WGS sequence"/>
</dbReference>
<feature type="transmembrane region" description="Helical" evidence="1">
    <location>
        <begin position="169"/>
        <end position="189"/>
    </location>
</feature>
<comment type="caution">
    <text evidence="2">The sequence shown here is derived from an EMBL/GenBank/DDBJ whole genome shotgun (WGS) entry which is preliminary data.</text>
</comment>
<sequence length="190" mass="19593">MSRDEVTVHVGRNGTDTIAADTRTLETTESFGIVLESHDTPAHVHCRLGGDLAHVATLEQSHYYVEPDEETYVPILVDDVDADVAGTLEVSTGYGAASVSIDVTVTPGPPPVEVDETLAQPQSPEQEPTVFERLSTTSGLDAGTIGLFVLGLLALGVATATAAVVGGPVALVGVLVVVVGIGVATLLLLR</sequence>
<organism evidence="2 3">
    <name type="scientific">Natribaculum luteum</name>
    <dbReference type="NCBI Taxonomy" id="1586232"/>
    <lineage>
        <taxon>Archaea</taxon>
        <taxon>Methanobacteriati</taxon>
        <taxon>Methanobacteriota</taxon>
        <taxon>Stenosarchaea group</taxon>
        <taxon>Halobacteria</taxon>
        <taxon>Halobacteriales</taxon>
        <taxon>Natrialbaceae</taxon>
        <taxon>Natribaculum</taxon>
    </lineage>
</organism>
<proteinExistence type="predicted"/>
<keyword evidence="1" id="KW-0472">Membrane</keyword>
<dbReference type="EMBL" id="JBHSDJ010000013">
    <property type="protein sequence ID" value="MFC4246585.1"/>
    <property type="molecule type" value="Genomic_DNA"/>
</dbReference>
<dbReference type="AlphaFoldDB" id="A0ABD5NXQ6"/>
<evidence type="ECO:0000313" key="3">
    <source>
        <dbReference type="Proteomes" id="UP001595821"/>
    </source>
</evidence>
<accession>A0ABD5NXQ6</accession>
<reference evidence="2 3" key="1">
    <citation type="journal article" date="2014" name="Int. J. Syst. Evol. Microbiol.">
        <title>Complete genome sequence of Corynebacterium casei LMG S-19264T (=DSM 44701T), isolated from a smear-ripened cheese.</title>
        <authorList>
            <consortium name="US DOE Joint Genome Institute (JGI-PGF)"/>
            <person name="Walter F."/>
            <person name="Albersmeier A."/>
            <person name="Kalinowski J."/>
            <person name="Ruckert C."/>
        </authorList>
    </citation>
    <scope>NUCLEOTIDE SEQUENCE [LARGE SCALE GENOMIC DNA]</scope>
    <source>
        <strain evidence="2 3">IBRC-M 10912</strain>
    </source>
</reference>
<dbReference type="InterPro" id="IPR055946">
    <property type="entry name" value="DUF7524"/>
</dbReference>
<keyword evidence="1" id="KW-0812">Transmembrane</keyword>
<name>A0ABD5NXQ6_9EURY</name>
<protein>
    <submittedName>
        <fullName evidence="2">Uncharacterized protein</fullName>
    </submittedName>
</protein>
<evidence type="ECO:0000313" key="2">
    <source>
        <dbReference type="EMBL" id="MFC4246585.1"/>
    </source>
</evidence>
<feature type="transmembrane region" description="Helical" evidence="1">
    <location>
        <begin position="142"/>
        <end position="163"/>
    </location>
</feature>